<feature type="compositionally biased region" description="Polar residues" evidence="1">
    <location>
        <begin position="171"/>
        <end position="181"/>
    </location>
</feature>
<feature type="region of interest" description="Disordered" evidence="1">
    <location>
        <begin position="108"/>
        <end position="130"/>
    </location>
</feature>
<dbReference type="WBParaSite" id="PSAMB.scaffold1264size33645.g11986.t1">
    <property type="protein sequence ID" value="PSAMB.scaffold1264size33645.g11986.t1"/>
    <property type="gene ID" value="PSAMB.scaffold1264size33645.g11986"/>
</dbReference>
<evidence type="ECO:0000313" key="2">
    <source>
        <dbReference type="Proteomes" id="UP000887566"/>
    </source>
</evidence>
<keyword evidence="2" id="KW-1185">Reference proteome</keyword>
<dbReference type="Proteomes" id="UP000887566">
    <property type="component" value="Unplaced"/>
</dbReference>
<sequence length="181" mass="19376">MPLLENTRAPTETRGSGGDKEKRRNAAAPAGERAWELRCIISAVGDPDSGEGRRAAEGGHSRGYRRTPYTYRPPWCRATSPWTALQPSDSTAAALSVRLTGRVVGGGGGGVWQTTSGGRGSGPWRKTPRPTADYVATGLTILRDEPTEESTIASARTSLDPSSAMRHHLHTPSSVDTLKRR</sequence>
<evidence type="ECO:0000313" key="3">
    <source>
        <dbReference type="WBParaSite" id="PSAMB.scaffold1264size33645.g11986.t1"/>
    </source>
</evidence>
<reference evidence="3" key="1">
    <citation type="submission" date="2022-11" db="UniProtKB">
        <authorList>
            <consortium name="WormBaseParasite"/>
        </authorList>
    </citation>
    <scope>IDENTIFICATION</scope>
</reference>
<accession>A0A914UW83</accession>
<feature type="compositionally biased region" description="Polar residues" evidence="1">
    <location>
        <begin position="149"/>
        <end position="161"/>
    </location>
</feature>
<evidence type="ECO:0000256" key="1">
    <source>
        <dbReference type="SAM" id="MobiDB-lite"/>
    </source>
</evidence>
<feature type="region of interest" description="Disordered" evidence="1">
    <location>
        <begin position="143"/>
        <end position="181"/>
    </location>
</feature>
<name>A0A914UW83_9BILA</name>
<feature type="compositionally biased region" description="Gly residues" evidence="1">
    <location>
        <begin position="108"/>
        <end position="121"/>
    </location>
</feature>
<feature type="region of interest" description="Disordered" evidence="1">
    <location>
        <begin position="1"/>
        <end position="32"/>
    </location>
</feature>
<feature type="compositionally biased region" description="Basic and acidic residues" evidence="1">
    <location>
        <begin position="50"/>
        <end position="60"/>
    </location>
</feature>
<protein>
    <submittedName>
        <fullName evidence="3">Uncharacterized protein</fullName>
    </submittedName>
</protein>
<feature type="region of interest" description="Disordered" evidence="1">
    <location>
        <begin position="44"/>
        <end position="67"/>
    </location>
</feature>
<proteinExistence type="predicted"/>
<dbReference type="AlphaFoldDB" id="A0A914UW83"/>
<organism evidence="2 3">
    <name type="scientific">Plectus sambesii</name>
    <dbReference type="NCBI Taxonomy" id="2011161"/>
    <lineage>
        <taxon>Eukaryota</taxon>
        <taxon>Metazoa</taxon>
        <taxon>Ecdysozoa</taxon>
        <taxon>Nematoda</taxon>
        <taxon>Chromadorea</taxon>
        <taxon>Plectida</taxon>
        <taxon>Plectina</taxon>
        <taxon>Plectoidea</taxon>
        <taxon>Plectidae</taxon>
        <taxon>Plectus</taxon>
    </lineage>
</organism>